<dbReference type="PANTHER" id="PTHR38435:SF1">
    <property type="entry name" value="DUF871 DOMAIN-CONTAINING PROTEIN"/>
    <property type="match status" value="1"/>
</dbReference>
<dbReference type="AlphaFoldDB" id="A0A9D2CPG1"/>
<accession>A0A9D2CPG1</accession>
<dbReference type="InterPro" id="IPR008589">
    <property type="entry name" value="MupG"/>
</dbReference>
<evidence type="ECO:0000259" key="2">
    <source>
        <dbReference type="Pfam" id="PF19200"/>
    </source>
</evidence>
<proteinExistence type="predicted"/>
<protein>
    <submittedName>
        <fullName evidence="3">DUF871 family protein</fullName>
    </submittedName>
</protein>
<feature type="domain" description="6-phospho-N-acetylmuramidase C-terminal" evidence="1">
    <location>
        <begin position="245"/>
        <end position="358"/>
    </location>
</feature>
<dbReference type="SUPFAM" id="SSF50891">
    <property type="entry name" value="Cyclophilin-like"/>
    <property type="match status" value="1"/>
</dbReference>
<dbReference type="SUPFAM" id="SSF51445">
    <property type="entry name" value="(Trans)glycosidases"/>
    <property type="match status" value="1"/>
</dbReference>
<dbReference type="InterPro" id="IPR043797">
    <property type="entry name" value="MupG_N"/>
</dbReference>
<dbReference type="Pfam" id="PF05913">
    <property type="entry name" value="MupG_C"/>
    <property type="match status" value="1"/>
</dbReference>
<dbReference type="Gene3D" id="2.40.100.10">
    <property type="entry name" value="Cyclophilin-like"/>
    <property type="match status" value="1"/>
</dbReference>
<evidence type="ECO:0000313" key="4">
    <source>
        <dbReference type="Proteomes" id="UP000824013"/>
    </source>
</evidence>
<dbReference type="InterPro" id="IPR013785">
    <property type="entry name" value="Aldolase_TIM"/>
</dbReference>
<evidence type="ECO:0000259" key="1">
    <source>
        <dbReference type="Pfam" id="PF05913"/>
    </source>
</evidence>
<evidence type="ECO:0000313" key="3">
    <source>
        <dbReference type="EMBL" id="HIY93467.1"/>
    </source>
</evidence>
<comment type="caution">
    <text evidence="3">The sequence shown here is derived from an EMBL/GenBank/DDBJ whole genome shotgun (WGS) entry which is preliminary data.</text>
</comment>
<dbReference type="InterPro" id="IPR029000">
    <property type="entry name" value="Cyclophilin-like_dom_sf"/>
</dbReference>
<dbReference type="InterPro" id="IPR043894">
    <property type="entry name" value="MupG_C"/>
</dbReference>
<dbReference type="Gene3D" id="3.20.20.70">
    <property type="entry name" value="Aldolase class I"/>
    <property type="match status" value="1"/>
</dbReference>
<gene>
    <name evidence="3" type="ORF">H9820_11105</name>
</gene>
<dbReference type="Proteomes" id="UP000824013">
    <property type="component" value="Unassembled WGS sequence"/>
</dbReference>
<organism evidence="3 4">
    <name type="scientific">Candidatus Companilactobacillus pullicola</name>
    <dbReference type="NCBI Taxonomy" id="2838523"/>
    <lineage>
        <taxon>Bacteria</taxon>
        <taxon>Bacillati</taxon>
        <taxon>Bacillota</taxon>
        <taxon>Bacilli</taxon>
        <taxon>Lactobacillales</taxon>
        <taxon>Lactobacillaceae</taxon>
        <taxon>Companilactobacillus</taxon>
    </lineage>
</organism>
<sequence>MKKIGISIYPNRATLDENEKYLSMAHKYGFKRVFTSLLELKDNSTINDFKEINLFAKKLGMEVEVDINPRLFKQLNVSYDDLSFFKDLGAWGLRLDQGFTGKEEAQMTYNPYNLKIEIGMSSTPGRINQILQYNPKVENLMGSHNFYPHRFTGLKLSHFEKCNEIYRAKGVNTAAFITSQSGHQGASLMNEGLPTLEIHRDIPLEDQFKYYLLTNQVDDVLIGNAFASENELKKIGALFSSLYPVFNVQLSNSTTELEKEVLFNNLHYYRGDVSDYLIRSTMTRVKYREQSFEEHDTVDIHKGDILIDNNKYGQYKGETQIALTDMPNNGFINVVGHIVPEEVYLLDYLKPWSHFNFEQSD</sequence>
<name>A0A9D2CPG1_9LACO</name>
<dbReference type="Pfam" id="PF19200">
    <property type="entry name" value="MupG_N"/>
    <property type="match status" value="1"/>
</dbReference>
<reference evidence="3" key="1">
    <citation type="journal article" date="2021" name="PeerJ">
        <title>Extensive microbial diversity within the chicken gut microbiome revealed by metagenomics and culture.</title>
        <authorList>
            <person name="Gilroy R."/>
            <person name="Ravi A."/>
            <person name="Getino M."/>
            <person name="Pursley I."/>
            <person name="Horton D.L."/>
            <person name="Alikhan N.F."/>
            <person name="Baker D."/>
            <person name="Gharbi K."/>
            <person name="Hall N."/>
            <person name="Watson M."/>
            <person name="Adriaenssens E.M."/>
            <person name="Foster-Nyarko E."/>
            <person name="Jarju S."/>
            <person name="Secka A."/>
            <person name="Antonio M."/>
            <person name="Oren A."/>
            <person name="Chaudhuri R.R."/>
            <person name="La Ragione R."/>
            <person name="Hildebrand F."/>
            <person name="Pallen M.J."/>
        </authorList>
    </citation>
    <scope>NUCLEOTIDE SEQUENCE</scope>
    <source>
        <strain evidence="3">3204</strain>
    </source>
</reference>
<dbReference type="InterPro" id="IPR017853">
    <property type="entry name" value="GH"/>
</dbReference>
<dbReference type="PANTHER" id="PTHR38435">
    <property type="match status" value="1"/>
</dbReference>
<reference evidence="3" key="2">
    <citation type="submission" date="2021-04" db="EMBL/GenBank/DDBJ databases">
        <authorList>
            <person name="Gilroy R."/>
        </authorList>
    </citation>
    <scope>NUCLEOTIDE SEQUENCE</scope>
    <source>
        <strain evidence="3">3204</strain>
    </source>
</reference>
<feature type="domain" description="6-phospho-N-acetylmuramidase N-terminal" evidence="2">
    <location>
        <begin position="4"/>
        <end position="236"/>
    </location>
</feature>
<dbReference type="EMBL" id="DXCM01000085">
    <property type="protein sequence ID" value="HIY93467.1"/>
    <property type="molecule type" value="Genomic_DNA"/>
</dbReference>